<dbReference type="NCBIfam" id="NF010624">
    <property type="entry name" value="PRK14017.1"/>
    <property type="match status" value="1"/>
</dbReference>
<dbReference type="Gene3D" id="3.20.20.120">
    <property type="entry name" value="Enolase-like C-terminal domain"/>
    <property type="match status" value="1"/>
</dbReference>
<dbReference type="AlphaFoldDB" id="A0A7X0LJA9"/>
<dbReference type="SFLD" id="SFLDG00179">
    <property type="entry name" value="mandelate_racemase"/>
    <property type="match status" value="1"/>
</dbReference>
<gene>
    <name evidence="3" type="ORF">HNQ40_000463</name>
</gene>
<evidence type="ECO:0000313" key="4">
    <source>
        <dbReference type="Proteomes" id="UP000541810"/>
    </source>
</evidence>
<dbReference type="Pfam" id="PF02746">
    <property type="entry name" value="MR_MLE_N"/>
    <property type="match status" value="1"/>
</dbReference>
<dbReference type="InterPro" id="IPR013341">
    <property type="entry name" value="Mandelate_racemase_N_dom"/>
</dbReference>
<comment type="caution">
    <text evidence="3">The sequence shown here is derived from an EMBL/GenBank/DDBJ whole genome shotgun (WGS) entry which is preliminary data.</text>
</comment>
<evidence type="ECO:0000256" key="1">
    <source>
        <dbReference type="ARBA" id="ARBA00023239"/>
    </source>
</evidence>
<dbReference type="EMBL" id="JACHGY010000001">
    <property type="protein sequence ID" value="MBB6428657.1"/>
    <property type="molecule type" value="Genomic_DNA"/>
</dbReference>
<dbReference type="InterPro" id="IPR029065">
    <property type="entry name" value="Enolase_C-like"/>
</dbReference>
<reference evidence="3 4" key="1">
    <citation type="submission" date="2020-08" db="EMBL/GenBank/DDBJ databases">
        <title>Genomic Encyclopedia of Type Strains, Phase IV (KMG-IV): sequencing the most valuable type-strain genomes for metagenomic binning, comparative biology and taxonomic classification.</title>
        <authorList>
            <person name="Goeker M."/>
        </authorList>
    </citation>
    <scope>NUCLEOTIDE SEQUENCE [LARGE SCALE GENOMIC DNA]</scope>
    <source>
        <strain evidence="3 4">DSM 103725</strain>
    </source>
</reference>
<dbReference type="InterPro" id="IPR029017">
    <property type="entry name" value="Enolase-like_N"/>
</dbReference>
<keyword evidence="1 3" id="KW-0456">Lyase</keyword>
<dbReference type="InterPro" id="IPR013342">
    <property type="entry name" value="Mandelate_racemase_C"/>
</dbReference>
<dbReference type="SUPFAM" id="SSF54826">
    <property type="entry name" value="Enolase N-terminal domain-like"/>
    <property type="match status" value="1"/>
</dbReference>
<dbReference type="PANTHER" id="PTHR48080">
    <property type="entry name" value="D-GALACTONATE DEHYDRATASE-RELATED"/>
    <property type="match status" value="1"/>
</dbReference>
<dbReference type="GO" id="GO:0008869">
    <property type="term" value="F:galactonate dehydratase activity"/>
    <property type="evidence" value="ECO:0007669"/>
    <property type="project" value="UniProtKB-EC"/>
</dbReference>
<dbReference type="Gene3D" id="3.30.390.10">
    <property type="entry name" value="Enolase-like, N-terminal domain"/>
    <property type="match status" value="1"/>
</dbReference>
<dbReference type="SUPFAM" id="SSF51604">
    <property type="entry name" value="Enolase C-terminal domain-like"/>
    <property type="match status" value="1"/>
</dbReference>
<proteinExistence type="predicted"/>
<keyword evidence="4" id="KW-1185">Reference proteome</keyword>
<organism evidence="3 4">
    <name type="scientific">Algisphaera agarilytica</name>
    <dbReference type="NCBI Taxonomy" id="1385975"/>
    <lineage>
        <taxon>Bacteria</taxon>
        <taxon>Pseudomonadati</taxon>
        <taxon>Planctomycetota</taxon>
        <taxon>Phycisphaerae</taxon>
        <taxon>Phycisphaerales</taxon>
        <taxon>Phycisphaeraceae</taxon>
        <taxon>Algisphaera</taxon>
    </lineage>
</organism>
<dbReference type="Pfam" id="PF13378">
    <property type="entry name" value="MR_MLE_C"/>
    <property type="match status" value="1"/>
</dbReference>
<name>A0A7X0LJA9_9BACT</name>
<evidence type="ECO:0000313" key="3">
    <source>
        <dbReference type="EMBL" id="MBB6428657.1"/>
    </source>
</evidence>
<evidence type="ECO:0000259" key="2">
    <source>
        <dbReference type="SMART" id="SM00922"/>
    </source>
</evidence>
<dbReference type="EC" id="4.2.1.6" evidence="3"/>
<dbReference type="InterPro" id="IPR018110">
    <property type="entry name" value="Mandel_Rmase/mucon_lact_enz_CS"/>
</dbReference>
<dbReference type="PROSITE" id="PS00908">
    <property type="entry name" value="MR_MLE_1"/>
    <property type="match status" value="1"/>
</dbReference>
<protein>
    <submittedName>
        <fullName evidence="3">Galactonate dehydratase</fullName>
        <ecNumber evidence="3">4.2.1.6</ecNumber>
    </submittedName>
</protein>
<dbReference type="InterPro" id="IPR036849">
    <property type="entry name" value="Enolase-like_C_sf"/>
</dbReference>
<sequence>MSITPSSDKIARYELFRVTPRWLFLRIKTANGVVGWGEPVVEGYAESVESAVHVMMESLMGKDPARIHYHWQTIAKGDFYGGLGPVMMSALAGIDQALWDIKGKTLGASVVDLLGGAVRDRQMVYGHVAADFEPDDVAAAIAKQRCDDYGFKLIKLCGSPPMGYTDMQGSIEAGAARVAEVRKAVGPDIQIAVDFHGRCKLPMVRKLIRALEPYDIAFFEEVVHPDFNDAMPDLANWTEVPLATGERMFHYAEFYDLLRKPGVSIIQPDLSHAGGITHCLDIARLAEHRDVALAPHCPLGPIALAACLAVDFVCLNAEYQESGIGLTYTAEDGGRGVLDYVLNADDFKLDDDGMMPPLPGPGLGVQMNEEVIREVAADAHKWRGPIEPLPDGSPTRW</sequence>
<dbReference type="PANTHER" id="PTHR48080:SF2">
    <property type="entry name" value="D-GALACTONATE DEHYDRATASE"/>
    <property type="match status" value="1"/>
</dbReference>
<dbReference type="SMART" id="SM00922">
    <property type="entry name" value="MR_MLE"/>
    <property type="match status" value="1"/>
</dbReference>
<accession>A0A7X0LJA9</accession>
<feature type="domain" description="Mandelate racemase/muconate lactonizing enzyme C-terminal" evidence="2">
    <location>
        <begin position="134"/>
        <end position="241"/>
    </location>
</feature>
<dbReference type="SFLD" id="SFLDS00001">
    <property type="entry name" value="Enolase"/>
    <property type="match status" value="1"/>
</dbReference>
<dbReference type="Proteomes" id="UP000541810">
    <property type="component" value="Unassembled WGS sequence"/>
</dbReference>
<dbReference type="GO" id="GO:0009063">
    <property type="term" value="P:amino acid catabolic process"/>
    <property type="evidence" value="ECO:0007669"/>
    <property type="project" value="InterPro"/>
</dbReference>
<dbReference type="InterPro" id="IPR034593">
    <property type="entry name" value="DgoD-like"/>
</dbReference>
<dbReference type="RefSeq" id="WP_184675997.1">
    <property type="nucleotide sequence ID" value="NZ_JACHGY010000001.1"/>
</dbReference>